<accession>A0A2V3ZT60</accession>
<evidence type="ECO:0000313" key="1">
    <source>
        <dbReference type="EMBL" id="PXX96899.1"/>
    </source>
</evidence>
<dbReference type="RefSeq" id="WP_110362933.1">
    <property type="nucleotide sequence ID" value="NZ_QFLI01000011.1"/>
</dbReference>
<evidence type="ECO:0000313" key="2">
    <source>
        <dbReference type="Proteomes" id="UP000248079"/>
    </source>
</evidence>
<dbReference type="Proteomes" id="UP000248079">
    <property type="component" value="Unassembled WGS sequence"/>
</dbReference>
<proteinExistence type="predicted"/>
<gene>
    <name evidence="1" type="ORF">DF185_19865</name>
</gene>
<protein>
    <submittedName>
        <fullName evidence="1">Uncharacterized protein</fullName>
    </submittedName>
</protein>
<keyword evidence="2" id="KW-1185">Reference proteome</keyword>
<organism evidence="1 2">
    <name type="scientific">Marinifilum breve</name>
    <dbReference type="NCBI Taxonomy" id="2184082"/>
    <lineage>
        <taxon>Bacteria</taxon>
        <taxon>Pseudomonadati</taxon>
        <taxon>Bacteroidota</taxon>
        <taxon>Bacteroidia</taxon>
        <taxon>Marinilabiliales</taxon>
        <taxon>Marinifilaceae</taxon>
    </lineage>
</organism>
<dbReference type="EMBL" id="QFLI01000011">
    <property type="protein sequence ID" value="PXX96899.1"/>
    <property type="molecule type" value="Genomic_DNA"/>
</dbReference>
<sequence>MAKKNSTPEAKKTEWTIDFDNIKFTTLQGKEIKGDGKFHERLGDILYTNLIGVRGSRLASRIFDGGKVTFDPKERIVLITYLNQDNCPLTSCFVDGLLKELED</sequence>
<comment type="caution">
    <text evidence="1">The sequence shown here is derived from an EMBL/GenBank/DDBJ whole genome shotgun (WGS) entry which is preliminary data.</text>
</comment>
<reference evidence="1 2" key="1">
    <citation type="submission" date="2018-05" db="EMBL/GenBank/DDBJ databases">
        <title>Marinifilum breve JC075T sp. nov., a marine bacterium isolated from Yongle Blue Hole in the South China Sea.</title>
        <authorList>
            <person name="Fu T."/>
        </authorList>
    </citation>
    <scope>NUCLEOTIDE SEQUENCE [LARGE SCALE GENOMIC DNA]</scope>
    <source>
        <strain evidence="1 2">JC075</strain>
    </source>
</reference>
<dbReference type="AlphaFoldDB" id="A0A2V3ZT60"/>
<name>A0A2V3ZT60_9BACT</name>